<name>A0A1F8F8V7_9BACT</name>
<reference evidence="1 2" key="1">
    <citation type="journal article" date="2016" name="Nat. Commun.">
        <title>Thousands of microbial genomes shed light on interconnected biogeochemical processes in an aquifer system.</title>
        <authorList>
            <person name="Anantharaman K."/>
            <person name="Brown C.T."/>
            <person name="Hug L.A."/>
            <person name="Sharon I."/>
            <person name="Castelle C.J."/>
            <person name="Probst A.J."/>
            <person name="Thomas B.C."/>
            <person name="Singh A."/>
            <person name="Wilkins M.J."/>
            <person name="Karaoz U."/>
            <person name="Brodie E.L."/>
            <person name="Williams K.H."/>
            <person name="Hubbard S.S."/>
            <person name="Banfield J.F."/>
        </authorList>
    </citation>
    <scope>NUCLEOTIDE SEQUENCE [LARGE SCALE GENOMIC DNA]</scope>
</reference>
<organism evidence="1 2">
    <name type="scientific">Candidatus Yanofskybacteria bacterium RIFCSPHIGHO2_02_FULL_41_11</name>
    <dbReference type="NCBI Taxonomy" id="1802675"/>
    <lineage>
        <taxon>Bacteria</taxon>
        <taxon>Candidatus Yanofskyibacteriota</taxon>
    </lineage>
</organism>
<dbReference type="EMBL" id="MGJP01000046">
    <property type="protein sequence ID" value="OGN09028.1"/>
    <property type="molecule type" value="Genomic_DNA"/>
</dbReference>
<accession>A0A1F8F8V7</accession>
<evidence type="ECO:0000313" key="2">
    <source>
        <dbReference type="Proteomes" id="UP000177167"/>
    </source>
</evidence>
<dbReference type="AlphaFoldDB" id="A0A1F8F8V7"/>
<sequence>MISEKALKEFKEIWKEEFGEEISDELALENAIALLTLTDISYRPVKKMWLEGIVPNEVLYKRYTSEK</sequence>
<evidence type="ECO:0000313" key="1">
    <source>
        <dbReference type="EMBL" id="OGN09028.1"/>
    </source>
</evidence>
<dbReference type="Proteomes" id="UP000177167">
    <property type="component" value="Unassembled WGS sequence"/>
</dbReference>
<gene>
    <name evidence="1" type="ORF">A3J46_00205</name>
</gene>
<proteinExistence type="predicted"/>
<protein>
    <submittedName>
        <fullName evidence="1">Uncharacterized protein</fullName>
    </submittedName>
</protein>
<comment type="caution">
    <text evidence="1">The sequence shown here is derived from an EMBL/GenBank/DDBJ whole genome shotgun (WGS) entry which is preliminary data.</text>
</comment>